<accession>A0A210R390</accession>
<dbReference type="InterPro" id="IPR000175">
    <property type="entry name" value="Na/ntran_symport"/>
</dbReference>
<dbReference type="GO" id="GO:0005886">
    <property type="term" value="C:plasma membrane"/>
    <property type="evidence" value="ECO:0007669"/>
    <property type="project" value="TreeGrafter"/>
</dbReference>
<dbReference type="PANTHER" id="PTHR11616:SF325">
    <property type="entry name" value="TRANSPORTER"/>
    <property type="match status" value="1"/>
</dbReference>
<reference evidence="10 11" key="1">
    <citation type="journal article" date="2017" name="Nat. Ecol. Evol.">
        <title>Scallop genome provides insights into evolution of bilaterian karyotype and development.</title>
        <authorList>
            <person name="Wang S."/>
            <person name="Zhang J."/>
            <person name="Jiao W."/>
            <person name="Li J."/>
            <person name="Xun X."/>
            <person name="Sun Y."/>
            <person name="Guo X."/>
            <person name="Huan P."/>
            <person name="Dong B."/>
            <person name="Zhang L."/>
            <person name="Hu X."/>
            <person name="Sun X."/>
            <person name="Wang J."/>
            <person name="Zhao C."/>
            <person name="Wang Y."/>
            <person name="Wang D."/>
            <person name="Huang X."/>
            <person name="Wang R."/>
            <person name="Lv J."/>
            <person name="Li Y."/>
            <person name="Zhang Z."/>
            <person name="Liu B."/>
            <person name="Lu W."/>
            <person name="Hui Y."/>
            <person name="Liang J."/>
            <person name="Zhou Z."/>
            <person name="Hou R."/>
            <person name="Li X."/>
            <person name="Liu Y."/>
            <person name="Li H."/>
            <person name="Ning X."/>
            <person name="Lin Y."/>
            <person name="Zhao L."/>
            <person name="Xing Q."/>
            <person name="Dou J."/>
            <person name="Li Y."/>
            <person name="Mao J."/>
            <person name="Guo H."/>
            <person name="Dou H."/>
            <person name="Li T."/>
            <person name="Mu C."/>
            <person name="Jiang W."/>
            <person name="Fu Q."/>
            <person name="Fu X."/>
            <person name="Miao Y."/>
            <person name="Liu J."/>
            <person name="Yu Q."/>
            <person name="Li R."/>
            <person name="Liao H."/>
            <person name="Li X."/>
            <person name="Kong Y."/>
            <person name="Jiang Z."/>
            <person name="Chourrout D."/>
            <person name="Li R."/>
            <person name="Bao Z."/>
        </authorList>
    </citation>
    <scope>NUCLEOTIDE SEQUENCE [LARGE SCALE GENOMIC DNA]</scope>
    <source>
        <strain evidence="10 11">PY_sf001</strain>
    </source>
</reference>
<feature type="transmembrane region" description="Helical" evidence="9">
    <location>
        <begin position="208"/>
        <end position="225"/>
    </location>
</feature>
<keyword evidence="6" id="KW-0479">Metal-binding</keyword>
<dbReference type="PANTHER" id="PTHR11616">
    <property type="entry name" value="SODIUM/CHLORIDE DEPENDENT TRANSPORTER"/>
    <property type="match status" value="1"/>
</dbReference>
<feature type="transmembrane region" description="Helical" evidence="9">
    <location>
        <begin position="537"/>
        <end position="559"/>
    </location>
</feature>
<name>A0A210R390_MIZYE</name>
<feature type="binding site" evidence="6">
    <location>
        <position position="392"/>
    </location>
    <ligand>
        <name>Na(+)</name>
        <dbReference type="ChEBI" id="CHEBI:29101"/>
        <label>1</label>
    </ligand>
</feature>
<feature type="transmembrane region" description="Helical" evidence="9">
    <location>
        <begin position="41"/>
        <end position="59"/>
    </location>
</feature>
<feature type="transmembrane region" description="Helical" evidence="9">
    <location>
        <begin position="421"/>
        <end position="445"/>
    </location>
</feature>
<keyword evidence="3 8" id="KW-0812">Transmembrane</keyword>
<evidence type="ECO:0000313" key="11">
    <source>
        <dbReference type="Proteomes" id="UP000242188"/>
    </source>
</evidence>
<feature type="binding site" evidence="6">
    <location>
        <position position="50"/>
    </location>
    <ligand>
        <name>Na(+)</name>
        <dbReference type="ChEBI" id="CHEBI:29101"/>
        <label>1</label>
    </ligand>
</feature>
<comment type="subcellular location">
    <subcellularLocation>
        <location evidence="1">Membrane</location>
        <topology evidence="1">Multi-pass membrane protein</topology>
    </subcellularLocation>
</comment>
<feature type="transmembrane region" description="Helical" evidence="9">
    <location>
        <begin position="317"/>
        <end position="344"/>
    </location>
</feature>
<dbReference type="PROSITE" id="PS00754">
    <property type="entry name" value="NA_NEUROTRAN_SYMP_2"/>
    <property type="match status" value="1"/>
</dbReference>
<evidence type="ECO:0000256" key="4">
    <source>
        <dbReference type="ARBA" id="ARBA00022989"/>
    </source>
</evidence>
<dbReference type="GO" id="GO:0046872">
    <property type="term" value="F:metal ion binding"/>
    <property type="evidence" value="ECO:0007669"/>
    <property type="project" value="UniProtKB-KW"/>
</dbReference>
<evidence type="ECO:0000256" key="3">
    <source>
        <dbReference type="ARBA" id="ARBA00022692"/>
    </source>
</evidence>
<dbReference type="AlphaFoldDB" id="A0A210R390"/>
<keyword evidence="7" id="KW-1015">Disulfide bond</keyword>
<feature type="transmembrane region" description="Helical" evidence="9">
    <location>
        <begin position="495"/>
        <end position="517"/>
    </location>
</feature>
<dbReference type="GO" id="GO:0005332">
    <property type="term" value="F:gamma-aminobutyric acid:sodium:chloride symporter activity"/>
    <property type="evidence" value="ECO:0007669"/>
    <property type="project" value="TreeGrafter"/>
</dbReference>
<dbReference type="PROSITE" id="PS50267">
    <property type="entry name" value="NA_NEUROTRAN_SYMP_3"/>
    <property type="match status" value="1"/>
</dbReference>
<feature type="binding site" evidence="6">
    <location>
        <position position="324"/>
    </location>
    <ligand>
        <name>Na(+)</name>
        <dbReference type="ChEBI" id="CHEBI:29101"/>
        <label>1</label>
    </ligand>
</feature>
<feature type="binding site" evidence="6">
    <location>
        <position position="47"/>
    </location>
    <ligand>
        <name>Na(+)</name>
        <dbReference type="ChEBI" id="CHEBI:29101"/>
        <label>1</label>
    </ligand>
</feature>
<keyword evidence="8" id="KW-0769">Symport</keyword>
<evidence type="ECO:0000256" key="8">
    <source>
        <dbReference type="RuleBase" id="RU003732"/>
    </source>
</evidence>
<dbReference type="Proteomes" id="UP000242188">
    <property type="component" value="Unassembled WGS sequence"/>
</dbReference>
<evidence type="ECO:0000256" key="7">
    <source>
        <dbReference type="PIRSR" id="PIRSR600175-2"/>
    </source>
</evidence>
<feature type="transmembrane region" description="Helical" evidence="9">
    <location>
        <begin position="288"/>
        <end position="305"/>
    </location>
</feature>
<keyword evidence="5 9" id="KW-0472">Membrane</keyword>
<feature type="transmembrane region" description="Helical" evidence="9">
    <location>
        <begin position="457"/>
        <end position="475"/>
    </location>
</feature>
<feature type="disulfide bond" evidence="7">
    <location>
        <begin position="152"/>
        <end position="161"/>
    </location>
</feature>
<keyword evidence="6" id="KW-0915">Sodium</keyword>
<feature type="transmembrane region" description="Helical" evidence="9">
    <location>
        <begin position="237"/>
        <end position="254"/>
    </location>
</feature>
<dbReference type="CDD" id="cd11496">
    <property type="entry name" value="SLC6sbd-TauT-like"/>
    <property type="match status" value="1"/>
</dbReference>
<sequence>MMETKDNGEICSGEEHMFVSEAEDSQKGLHKRETWSTKMDFLLACVGFSVGFGNVWRFPYLCYKNGGGAFLIPYLACVVVAGVPLFFMEVAVGQFMGVSGFKAWNICPLFQGLGGVTTTVVFYLNCYYNVIICWALYYVFSSFTSELPWKTCGHEWNTEHCYDFTAVNKTNSTNNVTAVPMIRIDPVNEYWERKVLGISDGIENMGTIKWDLALCLLLAWVIVYVCICKGIRSSGKVIYVTATAPYLFMLALLIRNSVLEGALDGVIYYLKPDLAKLLDVWVDASTQIMWSYSIGIGALTALGSYNKFNHNSYRHYVTIFALINSGTSIFSGFLIFTILGHMAFLQDTTVDKVASSGPGLAFIAYPKAVSLMPGAPVWSALFFIMLIFLGIDSQFVQMEGFITSVVDQYPHVLRRGYRKELFIAFVCFISFLIGLSMVSEGGMYVFQIFDYYSGNRVMLLIAFTECVAISWIYGIKRFYDNVEMMLGWRINRYMWVAWTILSPMFCAVFFLIGIVTYSELDYKRPLTTYHYPDWAVAIGWVMAMSSTLWVPALIIHKFIKHGFSMKTFKLMLVPVGLKDHQLRPEDRGEKSLHILQNGYN</sequence>
<organism evidence="10 11">
    <name type="scientific">Mizuhopecten yessoensis</name>
    <name type="common">Japanese scallop</name>
    <name type="synonym">Patinopecten yessoensis</name>
    <dbReference type="NCBI Taxonomy" id="6573"/>
    <lineage>
        <taxon>Eukaryota</taxon>
        <taxon>Metazoa</taxon>
        <taxon>Spiralia</taxon>
        <taxon>Lophotrochozoa</taxon>
        <taxon>Mollusca</taxon>
        <taxon>Bivalvia</taxon>
        <taxon>Autobranchia</taxon>
        <taxon>Pteriomorphia</taxon>
        <taxon>Pectinida</taxon>
        <taxon>Pectinoidea</taxon>
        <taxon>Pectinidae</taxon>
        <taxon>Mizuhopecten</taxon>
    </lineage>
</organism>
<proteinExistence type="inferred from homology"/>
<evidence type="ECO:0000256" key="1">
    <source>
        <dbReference type="ARBA" id="ARBA00004141"/>
    </source>
</evidence>
<feature type="transmembrane region" description="Helical" evidence="9">
    <location>
        <begin position="113"/>
        <end position="140"/>
    </location>
</feature>
<evidence type="ECO:0000256" key="2">
    <source>
        <dbReference type="ARBA" id="ARBA00022448"/>
    </source>
</evidence>
<protein>
    <recommendedName>
        <fullName evidence="8">Transporter</fullName>
    </recommendedName>
</protein>
<evidence type="ECO:0000256" key="9">
    <source>
        <dbReference type="SAM" id="Phobius"/>
    </source>
</evidence>
<feature type="binding site" evidence="6">
    <location>
        <position position="291"/>
    </location>
    <ligand>
        <name>Na(+)</name>
        <dbReference type="ChEBI" id="CHEBI:29101"/>
        <label>1</label>
    </ligand>
</feature>
<feature type="transmembrane region" description="Helical" evidence="9">
    <location>
        <begin position="71"/>
        <end position="92"/>
    </location>
</feature>
<comment type="caution">
    <text evidence="10">The sequence shown here is derived from an EMBL/GenBank/DDBJ whole genome shotgun (WGS) entry which is preliminary data.</text>
</comment>
<comment type="similarity">
    <text evidence="8">Belongs to the sodium:neurotransmitter symporter (SNF) (TC 2.A.22) family.</text>
</comment>
<keyword evidence="2 8" id="KW-0813">Transport</keyword>
<gene>
    <name evidence="10" type="ORF">KP79_PYT21696</name>
</gene>
<keyword evidence="4 9" id="KW-1133">Transmembrane helix</keyword>
<dbReference type="OrthoDB" id="6581954at2759"/>
<dbReference type="InterPro" id="IPR037272">
    <property type="entry name" value="SNS_sf"/>
</dbReference>
<keyword evidence="11" id="KW-1185">Reference proteome</keyword>
<evidence type="ECO:0000313" key="10">
    <source>
        <dbReference type="EMBL" id="OWF55396.1"/>
    </source>
</evidence>
<feature type="binding site" evidence="6">
    <location>
        <position position="54"/>
    </location>
    <ligand>
        <name>Na(+)</name>
        <dbReference type="ChEBI" id="CHEBI:29101"/>
        <label>1</label>
    </ligand>
</feature>
<dbReference type="SUPFAM" id="SSF161070">
    <property type="entry name" value="SNF-like"/>
    <property type="match status" value="1"/>
</dbReference>
<dbReference type="Pfam" id="PF00209">
    <property type="entry name" value="SNF"/>
    <property type="match status" value="1"/>
</dbReference>
<feature type="transmembrane region" description="Helical" evidence="9">
    <location>
        <begin position="364"/>
        <end position="389"/>
    </location>
</feature>
<evidence type="ECO:0000256" key="6">
    <source>
        <dbReference type="PIRSR" id="PIRSR600175-1"/>
    </source>
</evidence>
<evidence type="ECO:0000256" key="5">
    <source>
        <dbReference type="ARBA" id="ARBA00023136"/>
    </source>
</evidence>
<dbReference type="PRINTS" id="PR00176">
    <property type="entry name" value="NANEUSMPORT"/>
</dbReference>
<dbReference type="PROSITE" id="PS00610">
    <property type="entry name" value="NA_NEUROTRAN_SYMP_1"/>
    <property type="match status" value="1"/>
</dbReference>
<dbReference type="EMBL" id="NEDP02000690">
    <property type="protein sequence ID" value="OWF55396.1"/>
    <property type="molecule type" value="Genomic_DNA"/>
</dbReference>
<feature type="binding site" evidence="6">
    <location>
        <position position="393"/>
    </location>
    <ligand>
        <name>Na(+)</name>
        <dbReference type="ChEBI" id="CHEBI:29101"/>
        <label>1</label>
    </ligand>
</feature>
<feature type="binding site" evidence="6">
    <location>
        <position position="389"/>
    </location>
    <ligand>
        <name>Na(+)</name>
        <dbReference type="ChEBI" id="CHEBI:29101"/>
        <label>1</label>
    </ligand>
</feature>